<dbReference type="PROSITE" id="PS51444">
    <property type="entry name" value="FH2"/>
    <property type="match status" value="1"/>
</dbReference>
<organism evidence="3 4">
    <name type="scientific">Panagrellus redivivus</name>
    <name type="common">Microworm</name>
    <dbReference type="NCBI Taxonomy" id="6233"/>
    <lineage>
        <taxon>Eukaryota</taxon>
        <taxon>Metazoa</taxon>
        <taxon>Ecdysozoa</taxon>
        <taxon>Nematoda</taxon>
        <taxon>Chromadorea</taxon>
        <taxon>Rhabditida</taxon>
        <taxon>Tylenchina</taxon>
        <taxon>Panagrolaimomorpha</taxon>
        <taxon>Panagrolaimoidea</taxon>
        <taxon>Panagrolaimidae</taxon>
        <taxon>Panagrellus</taxon>
    </lineage>
</organism>
<feature type="compositionally biased region" description="Basic residues" evidence="1">
    <location>
        <begin position="152"/>
        <end position="164"/>
    </location>
</feature>
<evidence type="ECO:0000313" key="4">
    <source>
        <dbReference type="WBParaSite" id="Pan_g11742.t1"/>
    </source>
</evidence>
<evidence type="ECO:0000313" key="3">
    <source>
        <dbReference type="Proteomes" id="UP000492821"/>
    </source>
</evidence>
<name>A0A7E4URV2_PANRE</name>
<dbReference type="PANTHER" id="PTHR45733">
    <property type="entry name" value="FORMIN-J"/>
    <property type="match status" value="1"/>
</dbReference>
<dbReference type="AlphaFoldDB" id="A0A7E4URV2"/>
<feature type="compositionally biased region" description="Polar residues" evidence="1">
    <location>
        <begin position="344"/>
        <end position="360"/>
    </location>
</feature>
<protein>
    <submittedName>
        <fullName evidence="4">FH2 domain-containing protein</fullName>
    </submittedName>
</protein>
<feature type="region of interest" description="Disordered" evidence="1">
    <location>
        <begin position="210"/>
        <end position="320"/>
    </location>
</feature>
<feature type="domain" description="FH2" evidence="2">
    <location>
        <begin position="460"/>
        <end position="858"/>
    </location>
</feature>
<dbReference type="SMART" id="SM00498">
    <property type="entry name" value="FH2"/>
    <property type="match status" value="1"/>
</dbReference>
<keyword evidence="3" id="KW-1185">Reference proteome</keyword>
<dbReference type="SUPFAM" id="SSF101447">
    <property type="entry name" value="Formin homology 2 domain (FH2 domain)"/>
    <property type="match status" value="1"/>
</dbReference>
<dbReference type="InterPro" id="IPR015425">
    <property type="entry name" value="FH2_Formin"/>
</dbReference>
<feature type="compositionally biased region" description="Pro residues" evidence="1">
    <location>
        <begin position="443"/>
        <end position="452"/>
    </location>
</feature>
<feature type="region of interest" description="Disordered" evidence="1">
    <location>
        <begin position="344"/>
        <end position="456"/>
    </location>
</feature>
<dbReference type="InterPro" id="IPR042201">
    <property type="entry name" value="FH2_Formin_sf"/>
</dbReference>
<accession>A0A7E4URV2</accession>
<feature type="compositionally biased region" description="Pro residues" evidence="1">
    <location>
        <begin position="385"/>
        <end position="436"/>
    </location>
</feature>
<feature type="compositionally biased region" description="Low complexity" evidence="1">
    <location>
        <begin position="170"/>
        <end position="194"/>
    </location>
</feature>
<dbReference type="InterPro" id="IPR051144">
    <property type="entry name" value="Formin_homology_domain"/>
</dbReference>
<proteinExistence type="predicted"/>
<feature type="compositionally biased region" description="Basic and acidic residues" evidence="1">
    <location>
        <begin position="257"/>
        <end position="280"/>
    </location>
</feature>
<dbReference type="Proteomes" id="UP000492821">
    <property type="component" value="Unassembled WGS sequence"/>
</dbReference>
<evidence type="ECO:0000259" key="2">
    <source>
        <dbReference type="PROSITE" id="PS51444"/>
    </source>
</evidence>
<sequence>MTSALLRIKRSLTSRGIPAPLFTCTTDSRDDDEQRITWKQVKKAYDELKQRKSTLAKRQAALKVINSFMAQLEHWGERYKFRTDEYFIDLDSYVEKYLDAEGTERVEFERVRGIDAKMQQVVTIMSAPLPKGLNNNNVDVVDDILERARQLIHGKSPTRLHRTTSARTQSKSPKAAATTSSASSVSVPSTSSASGESGVFRTISTAESDVELGVEATQASDPKSESSSNEDVEQLVDASSTRQRLGSRASTSGAVGADREEPPALRLSRESHESRRRYAEARSGCQRRLNRSKTIKKEEDDQRPSFAVQKTRSRSCSRLPRTCPFEDIIGKAEKLNAAEVNNNNVPSMKSFQPPVSQTKSKLPAVTGGPPPPPIPGASGGLPPVTGGPPPPPPPPGLAPVTGGPPPPPPPPGMASGPPPPPPLPGMAGPPPPPPLPGTLASPGGPPPPPPPGGGFNFLRGSLLRRPVSKNCRTYDDKAPTLSCRVTTFNDTQAASTIFAEVEPLEFPTSKLTTAFQKKKTSTSSTGDRASIIRQGPEFVSINQQKKLAIDIALRGCKMPIANFITELKTNLDPDISRDCIDSLLKNFPTDDELAPYKKLESQKNLLDADLYCYELAHLPDAKFFFELFVNRHNFRADLTNVNTTITSIQKAFNAISGQYGRLRKLFAYTLNVVNFLNQESTWFGTAALAFTDLNRVLMFSGDGSGTKITIISYLCDELDEGFRSDLRLLSNVRPIIAEACRQSMDDVFELIDSGSASVKKFLSRIDRVALPNDFKGQAKTDLEDLSTKFDARRNEANGVVEAQKSMYKFLVVDEKMKLAEFLSMFNDLLTTISMGIEQRERKIAAFRRAEMGRMSLREPSTNPRLSIRSSRSRQSLIVTSPDRERPAYANELRQALMNRRSCMEG</sequence>
<dbReference type="WBParaSite" id="Pan_g11742.t1">
    <property type="protein sequence ID" value="Pan_g11742.t1"/>
    <property type="gene ID" value="Pan_g11742"/>
</dbReference>
<dbReference type="Gene3D" id="1.20.58.2220">
    <property type="entry name" value="Formin, FH2 domain"/>
    <property type="match status" value="1"/>
</dbReference>
<evidence type="ECO:0000256" key="1">
    <source>
        <dbReference type="SAM" id="MobiDB-lite"/>
    </source>
</evidence>
<dbReference type="Pfam" id="PF02181">
    <property type="entry name" value="FH2"/>
    <property type="match status" value="1"/>
</dbReference>
<feature type="region of interest" description="Disordered" evidence="1">
    <location>
        <begin position="152"/>
        <end position="198"/>
    </location>
</feature>
<reference evidence="4" key="2">
    <citation type="submission" date="2020-10" db="UniProtKB">
        <authorList>
            <consortium name="WormBaseParasite"/>
        </authorList>
    </citation>
    <scope>IDENTIFICATION</scope>
</reference>
<feature type="compositionally biased region" description="Polar residues" evidence="1">
    <location>
        <begin position="217"/>
        <end position="227"/>
    </location>
</feature>
<feature type="compositionally biased region" description="Polar residues" evidence="1">
    <location>
        <begin position="237"/>
        <end position="253"/>
    </location>
</feature>
<reference evidence="3" key="1">
    <citation type="journal article" date="2013" name="Genetics">
        <title>The draft genome and transcriptome of Panagrellus redivivus are shaped by the harsh demands of a free-living lifestyle.</title>
        <authorList>
            <person name="Srinivasan J."/>
            <person name="Dillman A.R."/>
            <person name="Macchietto M.G."/>
            <person name="Heikkinen L."/>
            <person name="Lakso M."/>
            <person name="Fracchia K.M."/>
            <person name="Antoshechkin I."/>
            <person name="Mortazavi A."/>
            <person name="Wong G."/>
            <person name="Sternberg P.W."/>
        </authorList>
    </citation>
    <scope>NUCLEOTIDE SEQUENCE [LARGE SCALE GENOMIC DNA]</scope>
    <source>
        <strain evidence="3">MT8872</strain>
    </source>
</reference>